<proteinExistence type="predicted"/>
<protein>
    <recommendedName>
        <fullName evidence="2">DUF302 domain-containing protein</fullName>
    </recommendedName>
</protein>
<evidence type="ECO:0000313" key="1">
    <source>
        <dbReference type="EMBL" id="VAX10926.1"/>
    </source>
</evidence>
<dbReference type="AlphaFoldDB" id="A0A3B1AXZ1"/>
<name>A0A3B1AXZ1_9ZZZZ</name>
<evidence type="ECO:0008006" key="2">
    <source>
        <dbReference type="Google" id="ProtNLM"/>
    </source>
</evidence>
<gene>
    <name evidence="1" type="ORF">MNBD_GAMMA25-17</name>
</gene>
<dbReference type="SUPFAM" id="SSF103247">
    <property type="entry name" value="TT1751-like"/>
    <property type="match status" value="1"/>
</dbReference>
<organism evidence="1">
    <name type="scientific">hydrothermal vent metagenome</name>
    <dbReference type="NCBI Taxonomy" id="652676"/>
    <lineage>
        <taxon>unclassified sequences</taxon>
        <taxon>metagenomes</taxon>
        <taxon>ecological metagenomes</taxon>
    </lineage>
</organism>
<sequence>MRYFIFCVLLGVSTSALQAQSGRDDYMQLVTVEGSFEDVRVDLELAITERGMIINNVSHIGNMLARTRKDVGAGKQIFVEAESLEFCSSVISRKMMETDPHNIVFCPYIISVYTLPGEKNRVYLAYRHPKLVGSAASKQSLQTVEKLLHSIVADVVE</sequence>
<dbReference type="InterPro" id="IPR035923">
    <property type="entry name" value="TT1751-like_sf"/>
</dbReference>
<dbReference type="EMBL" id="UOFY01000057">
    <property type="protein sequence ID" value="VAX10926.1"/>
    <property type="molecule type" value="Genomic_DNA"/>
</dbReference>
<dbReference type="Gene3D" id="3.30.310.70">
    <property type="entry name" value="TT1751-like domain"/>
    <property type="match status" value="1"/>
</dbReference>
<reference evidence="1" key="1">
    <citation type="submission" date="2018-06" db="EMBL/GenBank/DDBJ databases">
        <authorList>
            <person name="Zhirakovskaya E."/>
        </authorList>
    </citation>
    <scope>NUCLEOTIDE SEQUENCE</scope>
</reference>
<accession>A0A3B1AXZ1</accession>